<organism evidence="1 2">
    <name type="scientific">Pseudolycoriella hygida</name>
    <dbReference type="NCBI Taxonomy" id="35572"/>
    <lineage>
        <taxon>Eukaryota</taxon>
        <taxon>Metazoa</taxon>
        <taxon>Ecdysozoa</taxon>
        <taxon>Arthropoda</taxon>
        <taxon>Hexapoda</taxon>
        <taxon>Insecta</taxon>
        <taxon>Pterygota</taxon>
        <taxon>Neoptera</taxon>
        <taxon>Endopterygota</taxon>
        <taxon>Diptera</taxon>
        <taxon>Nematocera</taxon>
        <taxon>Sciaroidea</taxon>
        <taxon>Sciaridae</taxon>
        <taxon>Pseudolycoriella</taxon>
    </lineage>
</organism>
<evidence type="ECO:0000313" key="2">
    <source>
        <dbReference type="Proteomes" id="UP001151699"/>
    </source>
</evidence>
<dbReference type="AlphaFoldDB" id="A0A9Q0S269"/>
<keyword evidence="2" id="KW-1185">Reference proteome</keyword>
<reference evidence="1" key="1">
    <citation type="submission" date="2022-07" db="EMBL/GenBank/DDBJ databases">
        <authorList>
            <person name="Trinca V."/>
            <person name="Uliana J.V.C."/>
            <person name="Torres T.T."/>
            <person name="Ward R.J."/>
            <person name="Monesi N."/>
        </authorList>
    </citation>
    <scope>NUCLEOTIDE SEQUENCE</scope>
    <source>
        <strain evidence="1">HSMRA1968</strain>
        <tissue evidence="1">Whole embryos</tissue>
    </source>
</reference>
<dbReference type="Proteomes" id="UP001151699">
    <property type="component" value="Chromosome B"/>
</dbReference>
<proteinExistence type="predicted"/>
<dbReference type="OrthoDB" id="8045763at2759"/>
<accession>A0A9Q0S269</accession>
<dbReference type="SUPFAM" id="SSF57603">
    <property type="entry name" value="FnI-like domain"/>
    <property type="match status" value="2"/>
</dbReference>
<name>A0A9Q0S269_9DIPT</name>
<protein>
    <recommendedName>
        <fullName evidence="3">VWFC domain-containing protein</fullName>
    </recommendedName>
</protein>
<sequence length="427" mass="47960">MAHIEYDNEDGKFAEIIDIDKEQSQARYDPRLLSEDVSGYHSLSGDDGASSCYNANVRYLHGQKISRADPCEICLCVDGEIFCWWKKCGKSMKNCTGYSIIFPFHIQEHHQRKLQKKPKHHNHRKQPNAWLKGIPQSVVNFPQHLPTHLINENVDEEAQNNNTVVSTKISASTISVINAMDSPSSTIPENVFNGNDTNEPNEHQTSNDMNDKLRIITANPIIIDNKITVEARNSNDEKGYYEKTIINKNGVFIENIRKIGNVDENILFNKENDDVENESINRKRIELMNVPLSQHYVITSSGKIEKTDPLASEDVIAQFRDGLNDFQTTPKPLILNANDVHSTETYEGLKVTTTTTTTTTTVDTNRHPECIVMGKTYKVGTILPQETGNCLQCVCTQGTNAEGPRVTCSPHNCPPLILPDLFDATGY</sequence>
<evidence type="ECO:0008006" key="3">
    <source>
        <dbReference type="Google" id="ProtNLM"/>
    </source>
</evidence>
<dbReference type="EMBL" id="WJQU01000002">
    <property type="protein sequence ID" value="KAJ6641263.1"/>
    <property type="molecule type" value="Genomic_DNA"/>
</dbReference>
<gene>
    <name evidence="1" type="ORF">Bhyg_06198</name>
</gene>
<comment type="caution">
    <text evidence="1">The sequence shown here is derived from an EMBL/GenBank/DDBJ whole genome shotgun (WGS) entry which is preliminary data.</text>
</comment>
<evidence type="ECO:0000313" key="1">
    <source>
        <dbReference type="EMBL" id="KAJ6641263.1"/>
    </source>
</evidence>